<proteinExistence type="predicted"/>
<evidence type="ECO:0000256" key="1">
    <source>
        <dbReference type="SAM" id="MobiDB-lite"/>
    </source>
</evidence>
<feature type="compositionally biased region" description="Polar residues" evidence="1">
    <location>
        <begin position="7"/>
        <end position="31"/>
    </location>
</feature>
<accession>A0A8S4ABJ6</accession>
<feature type="non-terminal residue" evidence="2">
    <location>
        <position position="1"/>
    </location>
</feature>
<feature type="compositionally biased region" description="Low complexity" evidence="1">
    <location>
        <begin position="340"/>
        <end position="355"/>
    </location>
</feature>
<comment type="caution">
    <text evidence="2">The sequence shown here is derived from an EMBL/GenBank/DDBJ whole genome shotgun (WGS) entry which is preliminary data.</text>
</comment>
<feature type="region of interest" description="Disordered" evidence="1">
    <location>
        <begin position="1"/>
        <end position="37"/>
    </location>
</feature>
<feature type="region of interest" description="Disordered" evidence="1">
    <location>
        <begin position="331"/>
        <end position="356"/>
    </location>
</feature>
<organism evidence="2 3">
    <name type="scientific">Menidia menidia</name>
    <name type="common">Atlantic silverside</name>
    <dbReference type="NCBI Taxonomy" id="238744"/>
    <lineage>
        <taxon>Eukaryota</taxon>
        <taxon>Metazoa</taxon>
        <taxon>Chordata</taxon>
        <taxon>Craniata</taxon>
        <taxon>Vertebrata</taxon>
        <taxon>Euteleostomi</taxon>
        <taxon>Actinopterygii</taxon>
        <taxon>Neopterygii</taxon>
        <taxon>Teleostei</taxon>
        <taxon>Neoteleostei</taxon>
        <taxon>Acanthomorphata</taxon>
        <taxon>Ovalentaria</taxon>
        <taxon>Atherinomorphae</taxon>
        <taxon>Atheriniformes</taxon>
        <taxon>Atherinopsidae</taxon>
        <taxon>Menidiinae</taxon>
        <taxon>Menidia</taxon>
    </lineage>
</organism>
<feature type="compositionally biased region" description="Polar residues" evidence="1">
    <location>
        <begin position="193"/>
        <end position="210"/>
    </location>
</feature>
<dbReference type="AlphaFoldDB" id="A0A8S4ABJ6"/>
<sequence>MPDQQDSDMTSQEASIHTPSPRRNGSATNFNFPVHHGSSIRTITQSASRANLNGGNTHGPVRSPAVTILPKRRLEHVVSRPRPLFGSPNVTCRSKSYHRMAPNPPYHYSDNIYSNPLYRKTIGTLHPVEAAGILTAQNYGGHRRRNTRYVIVNEHEPHKKVLRSATRVPRHYLMEEPAEILELYPRSIRRFTSRTTQHQPNSHRSQTSQHCTEENNEEQGKGRKRMSLGKNNRLRSLSDLHQQAHFYIGDHRETYKYNCIAKSRHGAQEGDEAEDDASEIQWGDLDHLSPSQAGGRAAEPLLVRTRHHIHSPGKPSQSPARARHIEPKFRPNMETPLTESDSASLASSSDQHYSSTDQYIQVIHSKDSYLKSDCRQDKLHKKDSKKSFDLNSTESNNLVCSNV</sequence>
<evidence type="ECO:0000313" key="2">
    <source>
        <dbReference type="EMBL" id="CAG5850933.1"/>
    </source>
</evidence>
<keyword evidence="3" id="KW-1185">Reference proteome</keyword>
<dbReference type="OrthoDB" id="5831905at2759"/>
<protein>
    <submittedName>
        <fullName evidence="2">(Atlantic silverside) hypothetical protein</fullName>
    </submittedName>
</protein>
<dbReference type="EMBL" id="CAJRST010000001">
    <property type="protein sequence ID" value="CAG5850933.1"/>
    <property type="molecule type" value="Genomic_DNA"/>
</dbReference>
<feature type="region of interest" description="Disordered" evidence="1">
    <location>
        <begin position="193"/>
        <end position="229"/>
    </location>
</feature>
<evidence type="ECO:0000313" key="3">
    <source>
        <dbReference type="Proteomes" id="UP000677803"/>
    </source>
</evidence>
<dbReference type="Proteomes" id="UP000677803">
    <property type="component" value="Unassembled WGS sequence"/>
</dbReference>
<name>A0A8S4ABJ6_9TELE</name>
<gene>
    <name evidence="2" type="ORF">MMEN_LOCUS184</name>
</gene>
<reference evidence="2" key="1">
    <citation type="submission" date="2021-05" db="EMBL/GenBank/DDBJ databases">
        <authorList>
            <person name="Tigano A."/>
        </authorList>
    </citation>
    <scope>NUCLEOTIDE SEQUENCE</scope>
</reference>